<feature type="transmembrane region" description="Helical" evidence="1">
    <location>
        <begin position="59"/>
        <end position="81"/>
    </location>
</feature>
<feature type="transmembrane region" description="Helical" evidence="1">
    <location>
        <begin position="93"/>
        <end position="117"/>
    </location>
</feature>
<feature type="transmembrane region" description="Helical" evidence="1">
    <location>
        <begin position="12"/>
        <end position="39"/>
    </location>
</feature>
<keyword evidence="1" id="KW-1133">Transmembrane helix</keyword>
<reference evidence="2" key="1">
    <citation type="submission" date="2018-11" db="EMBL/GenBank/DDBJ databases">
        <title>A distinct lineage of giant viruses engineers rhodopsin photosystems in predatory marine eukaryotes.</title>
        <authorList>
            <person name="Needham D.M."/>
            <person name="Yoshizawa S."/>
            <person name="Hosaka T."/>
            <person name="Poirier C."/>
            <person name="Choi C.-J."/>
            <person name="Hehenberger E."/>
            <person name="Irwin N.A.T."/>
            <person name="Wilken S."/>
            <person name="Yung C.-M."/>
            <person name="Bachy C."/>
            <person name="Kurihara R."/>
            <person name="Nakajima Y."/>
            <person name="Kojima K."/>
            <person name="Kimura-Someya T."/>
            <person name="Leonard G."/>
            <person name="Malmstrom R.R."/>
            <person name="Mende D."/>
            <person name="Olson D.K."/>
            <person name="Sudo Y."/>
            <person name="Sudek S."/>
            <person name="Richards T.A."/>
            <person name="DeLong E.F."/>
            <person name="Keeling P.J."/>
            <person name="Santoro A.E."/>
            <person name="Shirouzu M."/>
            <person name="Iwasaki W."/>
            <person name="Worden A.Z."/>
        </authorList>
    </citation>
    <scope>NUCLEOTIDE SEQUENCE</scope>
</reference>
<dbReference type="EMBL" id="MK250087">
    <property type="protein sequence ID" value="QDY52028.1"/>
    <property type="molecule type" value="Genomic_DNA"/>
</dbReference>
<accession>A0A5B8IF66</accession>
<keyword evidence="1" id="KW-0812">Transmembrane</keyword>
<proteinExistence type="predicted"/>
<evidence type="ECO:0000256" key="1">
    <source>
        <dbReference type="SAM" id="Phobius"/>
    </source>
</evidence>
<evidence type="ECO:0000313" key="2">
    <source>
        <dbReference type="EMBL" id="QDY52028.1"/>
    </source>
</evidence>
<sequence>MIKNLKKIISFVEAIYIIYMLNYFKTTVIMDFGFILYYLKKLGINSKYLNHQIIQINEPINLVCPFGHLMSWFIAAFLILRNYSDLLNKYNKCILILIFIGSLMNFNVVVYLLPVFILELYTGFYTS</sequence>
<name>A0A5B8IF66_9VIRU</name>
<gene>
    <name evidence="2" type="ORF">3_7</name>
</gene>
<organism evidence="2">
    <name type="scientific">Mimiviridae sp. ChoanoV1</name>
    <dbReference type="NCBI Taxonomy" id="2596887"/>
    <lineage>
        <taxon>Viruses</taxon>
        <taxon>Varidnaviria</taxon>
        <taxon>Bamfordvirae</taxon>
        <taxon>Nucleocytoviricota</taxon>
        <taxon>Megaviricetes</taxon>
        <taxon>Imitervirales</taxon>
        <taxon>Schizomimiviridae</taxon>
    </lineage>
</organism>
<keyword evidence="1" id="KW-0472">Membrane</keyword>
<protein>
    <submittedName>
        <fullName evidence="2">Uncharacterized protein</fullName>
    </submittedName>
</protein>